<evidence type="ECO:0000313" key="8">
    <source>
        <dbReference type="EMBL" id="CUO10684.1"/>
    </source>
</evidence>
<evidence type="ECO:0000256" key="6">
    <source>
        <dbReference type="SAM" id="MobiDB-lite"/>
    </source>
</evidence>
<dbReference type="EMBL" id="JAQLEC010000001">
    <property type="protein sequence ID" value="MDB1838060.1"/>
    <property type="molecule type" value="Genomic_DNA"/>
</dbReference>
<organism evidence="8 17">
    <name type="scientific">Collinsella aerofaciens</name>
    <dbReference type="NCBI Taxonomy" id="74426"/>
    <lineage>
        <taxon>Bacteria</taxon>
        <taxon>Bacillati</taxon>
        <taxon>Actinomycetota</taxon>
        <taxon>Coriobacteriia</taxon>
        <taxon>Coriobacteriales</taxon>
        <taxon>Coriobacteriaceae</taxon>
        <taxon>Collinsella</taxon>
    </lineage>
</organism>
<reference evidence="16 17" key="1">
    <citation type="submission" date="2015-09" db="EMBL/GenBank/DDBJ databases">
        <authorList>
            <consortium name="Pathogen Informatics"/>
        </authorList>
    </citation>
    <scope>NUCLEOTIDE SEQUENCE [LARGE SCALE GENOMIC DNA]</scope>
    <source>
        <strain evidence="8 17">2789STDY5608823</strain>
        <strain evidence="9 16">2789STDY5834902</strain>
    </source>
</reference>
<dbReference type="GO" id="GO:0003735">
    <property type="term" value="F:structural constituent of ribosome"/>
    <property type="evidence" value="ECO:0007669"/>
    <property type="project" value="InterPro"/>
</dbReference>
<dbReference type="PaxDb" id="74426-ERS852399_00225"/>
<dbReference type="InterPro" id="IPR002677">
    <property type="entry name" value="Ribosomal_bL32"/>
</dbReference>
<evidence type="ECO:0000256" key="1">
    <source>
        <dbReference type="ARBA" id="ARBA00008560"/>
    </source>
</evidence>
<evidence type="ECO:0000313" key="7">
    <source>
        <dbReference type="EMBL" id="ATP53472.1"/>
    </source>
</evidence>
<evidence type="ECO:0000256" key="5">
    <source>
        <dbReference type="HAMAP-Rule" id="MF_00340"/>
    </source>
</evidence>
<dbReference type="NCBIfam" id="TIGR01031">
    <property type="entry name" value="rpmF_bact"/>
    <property type="match status" value="1"/>
</dbReference>
<evidence type="ECO:0000313" key="19">
    <source>
        <dbReference type="Proteomes" id="UP000330807"/>
    </source>
</evidence>
<keyword evidence="3 5" id="KW-0687">Ribonucleoprotein</keyword>
<protein>
    <recommendedName>
        <fullName evidence="4 5">Large ribosomal subunit protein bL32</fullName>
    </recommendedName>
</protein>
<reference evidence="7 18" key="2">
    <citation type="submission" date="2017-10" db="EMBL/GenBank/DDBJ databases">
        <title>Complete genome sequence of Collinsella aerofaciens isolated from the gut of a healthy adult Indian.</title>
        <authorList>
            <person name="Bag S."/>
            <person name="Ghosh T.S."/>
            <person name="Das B."/>
        </authorList>
    </citation>
    <scope>NUCLEOTIDE SEQUENCE [LARGE SCALE GENOMIC DNA]</scope>
    <source>
        <strain evidence="7">Indica</strain>
        <strain evidence="18">indica</strain>
    </source>
</reference>
<evidence type="ECO:0000313" key="15">
    <source>
        <dbReference type="EMBL" id="VWL99985.1"/>
    </source>
</evidence>
<dbReference type="EMBL" id="WWTB01000003">
    <property type="protein sequence ID" value="MZJ85245.1"/>
    <property type="molecule type" value="Genomic_DNA"/>
</dbReference>
<evidence type="ECO:0000313" key="12">
    <source>
        <dbReference type="EMBL" id="MZJ85245.1"/>
    </source>
</evidence>
<dbReference type="EMBL" id="CP024160">
    <property type="protein sequence ID" value="ATP53472.1"/>
    <property type="molecule type" value="Genomic_DNA"/>
</dbReference>
<dbReference type="EMBL" id="CYYP01000008">
    <property type="protein sequence ID" value="CUO10684.1"/>
    <property type="molecule type" value="Genomic_DNA"/>
</dbReference>
<dbReference type="PANTHER" id="PTHR35534:SF1">
    <property type="entry name" value="LARGE RIBOSOMAL SUBUNIT PROTEIN BL32"/>
    <property type="match status" value="1"/>
</dbReference>
<evidence type="ECO:0000313" key="14">
    <source>
        <dbReference type="EMBL" id="VWL97663.1"/>
    </source>
</evidence>
<dbReference type="Proteomes" id="UP000095468">
    <property type="component" value="Unassembled WGS sequence"/>
</dbReference>
<dbReference type="OrthoDB" id="9807363at2"/>
<evidence type="ECO:0000313" key="18">
    <source>
        <dbReference type="Proteomes" id="UP000225608"/>
    </source>
</evidence>
<dbReference type="Proteomes" id="UP000361836">
    <property type="component" value="Unassembled WGS sequence"/>
</dbReference>
<dbReference type="EMBL" id="WWSR01000005">
    <property type="protein sequence ID" value="MZJ39117.1"/>
    <property type="molecule type" value="Genomic_DNA"/>
</dbReference>
<dbReference type="GeneID" id="92849207"/>
<dbReference type="Proteomes" id="UP000481598">
    <property type="component" value="Unassembled WGS sequence"/>
</dbReference>
<evidence type="ECO:0000313" key="16">
    <source>
        <dbReference type="Proteomes" id="UP000095454"/>
    </source>
</evidence>
<dbReference type="GO" id="GO:0015934">
    <property type="term" value="C:large ribosomal subunit"/>
    <property type="evidence" value="ECO:0007669"/>
    <property type="project" value="InterPro"/>
</dbReference>
<sequence length="59" mass="6578">MPVPKQKQGRIRTHTRRSANMKISAAAQSTCPRCGAVKLPHHVCPSCGFYKDREVIVTE</sequence>
<evidence type="ECO:0000313" key="21">
    <source>
        <dbReference type="Proteomes" id="UP000469380"/>
    </source>
</evidence>
<dbReference type="KEGG" id="caer:CSV91_02320"/>
<dbReference type="EMBL" id="CABWIE010000030">
    <property type="protein sequence ID" value="VWL99985.1"/>
    <property type="molecule type" value="Genomic_DNA"/>
</dbReference>
<proteinExistence type="inferred from homology"/>
<dbReference type="PANTHER" id="PTHR35534">
    <property type="entry name" value="50S RIBOSOMAL PROTEIN L32"/>
    <property type="match status" value="1"/>
</dbReference>
<dbReference type="Proteomes" id="UP000330807">
    <property type="component" value="Unassembled WGS sequence"/>
</dbReference>
<dbReference type="InterPro" id="IPR011332">
    <property type="entry name" value="Ribosomal_zn-bd"/>
</dbReference>
<accession>A0A174CBV2</accession>
<evidence type="ECO:0000313" key="22">
    <source>
        <dbReference type="Proteomes" id="UP000481598"/>
    </source>
</evidence>
<dbReference type="Proteomes" id="UP000095454">
    <property type="component" value="Unassembled WGS sequence"/>
</dbReference>
<evidence type="ECO:0000313" key="11">
    <source>
        <dbReference type="EMBL" id="MZJ39117.1"/>
    </source>
</evidence>
<dbReference type="SUPFAM" id="SSF57829">
    <property type="entry name" value="Zn-binding ribosomal proteins"/>
    <property type="match status" value="1"/>
</dbReference>
<evidence type="ECO:0000256" key="4">
    <source>
        <dbReference type="ARBA" id="ARBA00035178"/>
    </source>
</evidence>
<keyword evidence="20" id="KW-1185">Reference proteome</keyword>
<name>A0A174CBV2_9ACTN</name>
<evidence type="ECO:0000313" key="20">
    <source>
        <dbReference type="Proteomes" id="UP000361836"/>
    </source>
</evidence>
<feature type="region of interest" description="Disordered" evidence="6">
    <location>
        <begin position="1"/>
        <end position="22"/>
    </location>
</feature>
<reference evidence="19 20" key="4">
    <citation type="submission" date="2019-10" db="EMBL/GenBank/DDBJ databases">
        <authorList>
            <person name="Wolf R A."/>
        </authorList>
    </citation>
    <scope>NUCLEOTIDE SEQUENCE [LARGE SCALE GENOMIC DNA]</scope>
    <source>
        <strain evidence="13">Collinsella_aerofaciens_AK_138A</strain>
        <strain evidence="14">Collinsella_aerofaciens_DSM_13712</strain>
        <strain evidence="15">Collinsella_aerofaciens_MC2</strain>
    </source>
</reference>
<evidence type="ECO:0000256" key="2">
    <source>
        <dbReference type="ARBA" id="ARBA00022980"/>
    </source>
</evidence>
<evidence type="ECO:0000313" key="10">
    <source>
        <dbReference type="EMBL" id="MDB1838060.1"/>
    </source>
</evidence>
<keyword evidence="2 5" id="KW-0689">Ribosomal protein</keyword>
<dbReference type="GO" id="GO:0006412">
    <property type="term" value="P:translation"/>
    <property type="evidence" value="ECO:0007669"/>
    <property type="project" value="UniProtKB-UniRule"/>
</dbReference>
<dbReference type="EMBL" id="CZAQ01000009">
    <property type="protein sequence ID" value="CUO98835.1"/>
    <property type="molecule type" value="Genomic_DNA"/>
</dbReference>
<dbReference type="AlphaFoldDB" id="A0A174CBV2"/>
<dbReference type="Pfam" id="PF01783">
    <property type="entry name" value="Ribosomal_L32p"/>
    <property type="match status" value="1"/>
</dbReference>
<dbReference type="RefSeq" id="WP_022094017.1">
    <property type="nucleotide sequence ID" value="NZ_CAAKNU010000043.1"/>
</dbReference>
<evidence type="ECO:0000256" key="3">
    <source>
        <dbReference type="ARBA" id="ARBA00023274"/>
    </source>
</evidence>
<reference evidence="21 22" key="3">
    <citation type="journal article" date="2019" name="Nat. Med.">
        <title>A library of human gut bacterial isolates paired with longitudinal multiomics data enables mechanistic microbiome research.</title>
        <authorList>
            <person name="Poyet M."/>
            <person name="Groussin M."/>
            <person name="Gibbons S.M."/>
            <person name="Avila-Pacheco J."/>
            <person name="Jiang X."/>
            <person name="Kearney S.M."/>
            <person name="Perrotta A.R."/>
            <person name="Berdy B."/>
            <person name="Zhao S."/>
            <person name="Lieberman T.D."/>
            <person name="Swanson P.K."/>
            <person name="Smith M."/>
            <person name="Roesemann S."/>
            <person name="Alexander J.E."/>
            <person name="Rich S.A."/>
            <person name="Livny J."/>
            <person name="Vlamakis H."/>
            <person name="Clish C."/>
            <person name="Bullock K."/>
            <person name="Deik A."/>
            <person name="Scott J."/>
            <person name="Pierce K.A."/>
            <person name="Xavier R.J."/>
            <person name="Alm E.J."/>
        </authorList>
    </citation>
    <scope>NUCLEOTIDE SEQUENCE [LARGE SCALE GENOMIC DNA]</scope>
    <source>
        <strain evidence="12 22">BIOML-A10</strain>
        <strain evidence="11 21">BIOML-A20</strain>
    </source>
</reference>
<comment type="similarity">
    <text evidence="1 5">Belongs to the bacterial ribosomal protein bL32 family.</text>
</comment>
<dbReference type="Proteomes" id="UP001212741">
    <property type="component" value="Unassembled WGS sequence"/>
</dbReference>
<dbReference type="HAMAP" id="MF_00340">
    <property type="entry name" value="Ribosomal_bL32"/>
    <property type="match status" value="1"/>
</dbReference>
<gene>
    <name evidence="5 8" type="primary">rpmF</name>
    <name evidence="14" type="ORF">CKJAJONC_00325</name>
    <name evidence="7" type="ORF">CSV91_02320</name>
    <name evidence="8" type="ORF">ERS852381_01066</name>
    <name evidence="9" type="ORF">ERS852514_00729</name>
    <name evidence="11" type="ORF">GT464_03995</name>
    <name evidence="12" type="ORF">GT635_02025</name>
    <name evidence="15" type="ORF">KCJAJFAP_00836</name>
    <name evidence="13" type="ORF">LMKDKBCB_01155</name>
    <name evidence="10" type="ORF">PMW86_00420</name>
</gene>
<evidence type="ECO:0000313" key="17">
    <source>
        <dbReference type="Proteomes" id="UP000095468"/>
    </source>
</evidence>
<reference evidence="10" key="5">
    <citation type="submission" date="2023-01" db="EMBL/GenBank/DDBJ databases">
        <title>Human gut microbiome strain richness.</title>
        <authorList>
            <person name="Chen-Liaw A."/>
        </authorList>
    </citation>
    <scope>NUCLEOTIDE SEQUENCE</scope>
    <source>
        <strain evidence="10">D54st1_D6_D54t1_190329</strain>
    </source>
</reference>
<dbReference type="Proteomes" id="UP000368032">
    <property type="component" value="Unassembled WGS sequence"/>
</dbReference>
<dbReference type="Proteomes" id="UP000469380">
    <property type="component" value="Unassembled WGS sequence"/>
</dbReference>
<dbReference type="InterPro" id="IPR044957">
    <property type="entry name" value="Ribosomal_bL32_bact"/>
</dbReference>
<dbReference type="Proteomes" id="UP000225608">
    <property type="component" value="Chromosome"/>
</dbReference>
<dbReference type="EMBL" id="CABWIH010000027">
    <property type="protein sequence ID" value="VWL89957.1"/>
    <property type="molecule type" value="Genomic_DNA"/>
</dbReference>
<dbReference type="STRING" id="74426.ERS852399_00225"/>
<evidence type="ECO:0000313" key="13">
    <source>
        <dbReference type="EMBL" id="VWL89957.1"/>
    </source>
</evidence>
<evidence type="ECO:0000313" key="9">
    <source>
        <dbReference type="EMBL" id="CUO98835.1"/>
    </source>
</evidence>
<dbReference type="EMBL" id="CABWIF010000022">
    <property type="protein sequence ID" value="VWL97663.1"/>
    <property type="molecule type" value="Genomic_DNA"/>
</dbReference>
<feature type="compositionally biased region" description="Basic residues" evidence="6">
    <location>
        <begin position="7"/>
        <end position="19"/>
    </location>
</feature>